<reference evidence="11" key="4">
    <citation type="submission" date="2025-09" db="UniProtKB">
        <authorList>
            <consortium name="Ensembl"/>
        </authorList>
    </citation>
    <scope>IDENTIFICATION</scope>
    <source>
        <strain evidence="11">JP 163 A</strain>
    </source>
</reference>
<evidence type="ECO:0000313" key="11">
    <source>
        <dbReference type="Ensembl" id="ENSXMAP00000018764.2"/>
    </source>
</evidence>
<feature type="compositionally biased region" description="Basic and acidic residues" evidence="7">
    <location>
        <begin position="551"/>
        <end position="575"/>
    </location>
</feature>
<keyword evidence="2 8" id="KW-0812">Transmembrane</keyword>
<accession>M4AWB9</accession>
<dbReference type="SUPFAM" id="SSF48726">
    <property type="entry name" value="Immunoglobulin"/>
    <property type="match status" value="2"/>
</dbReference>
<reference evidence="12" key="1">
    <citation type="submission" date="2012-01" db="EMBL/GenBank/DDBJ databases">
        <authorList>
            <person name="Walter R."/>
            <person name="Schartl M."/>
            <person name="Warren W."/>
        </authorList>
    </citation>
    <scope>NUCLEOTIDE SEQUENCE [LARGE SCALE GENOMIC DNA]</scope>
    <source>
        <strain evidence="12">JP 163 A</strain>
    </source>
</reference>
<dbReference type="Proteomes" id="UP000002852">
    <property type="component" value="Unassembled WGS sequence"/>
</dbReference>
<dbReference type="GO" id="GO:0007166">
    <property type="term" value="P:cell surface receptor signaling pathway"/>
    <property type="evidence" value="ECO:0007669"/>
    <property type="project" value="InterPro"/>
</dbReference>
<proteinExistence type="predicted"/>
<dbReference type="eggNOG" id="ENOG502SRMM">
    <property type="taxonomic scope" value="Eukaryota"/>
</dbReference>
<dbReference type="InterPro" id="IPR050488">
    <property type="entry name" value="Ig_Fc_receptor"/>
</dbReference>
<comment type="subcellular location">
    <subcellularLocation>
        <location evidence="1">Membrane</location>
        <topology evidence="1">Single-pass type I membrane protein</topology>
    </subcellularLocation>
</comment>
<keyword evidence="5 8" id="KW-0472">Membrane</keyword>
<feature type="domain" description="Ig-like" evidence="10">
    <location>
        <begin position="209"/>
        <end position="271"/>
    </location>
</feature>
<reference evidence="11" key="3">
    <citation type="submission" date="2025-08" db="UniProtKB">
        <authorList>
            <consortium name="Ensembl"/>
        </authorList>
    </citation>
    <scope>IDENTIFICATION</scope>
    <source>
        <strain evidence="11">JP 163 A</strain>
    </source>
</reference>
<feature type="transmembrane region" description="Helical" evidence="8">
    <location>
        <begin position="364"/>
        <end position="388"/>
    </location>
</feature>
<reference evidence="12" key="2">
    <citation type="journal article" date="2013" name="Nat. Genet.">
        <title>The genome of the platyfish, Xiphophorus maculatus, provides insights into evolutionary adaptation and several complex traits.</title>
        <authorList>
            <person name="Schartl M."/>
            <person name="Walter R.B."/>
            <person name="Shen Y."/>
            <person name="Garcia T."/>
            <person name="Catchen J."/>
            <person name="Amores A."/>
            <person name="Braasch I."/>
            <person name="Chalopin D."/>
            <person name="Volff J.N."/>
            <person name="Lesch K.P."/>
            <person name="Bisazza A."/>
            <person name="Minx P."/>
            <person name="Hillier L."/>
            <person name="Wilson R.K."/>
            <person name="Fuerstenberg S."/>
            <person name="Boore J."/>
            <person name="Searle S."/>
            <person name="Postlethwait J.H."/>
            <person name="Warren W.C."/>
        </authorList>
    </citation>
    <scope>NUCLEOTIDE SEQUENCE [LARGE SCALE GENOMIC DNA]</scope>
    <source>
        <strain evidence="12">JP 163 A</strain>
    </source>
</reference>
<evidence type="ECO:0000256" key="5">
    <source>
        <dbReference type="ARBA" id="ARBA00023136"/>
    </source>
</evidence>
<evidence type="ECO:0000256" key="9">
    <source>
        <dbReference type="SAM" id="SignalP"/>
    </source>
</evidence>
<evidence type="ECO:0000256" key="3">
    <source>
        <dbReference type="ARBA" id="ARBA00022729"/>
    </source>
</evidence>
<dbReference type="InterPro" id="IPR007110">
    <property type="entry name" value="Ig-like_dom"/>
</dbReference>
<dbReference type="Ensembl" id="ENSXMAT00000018792.2">
    <property type="protein sequence ID" value="ENSXMAP00000018764.2"/>
    <property type="gene ID" value="ENSXMAG00000018725.2"/>
</dbReference>
<dbReference type="Gene3D" id="2.60.40.10">
    <property type="entry name" value="Immunoglobulins"/>
    <property type="match status" value="2"/>
</dbReference>
<dbReference type="GeneID" id="102217679"/>
<keyword evidence="3 9" id="KW-0732">Signal</keyword>
<evidence type="ECO:0000256" key="8">
    <source>
        <dbReference type="SAM" id="Phobius"/>
    </source>
</evidence>
<feature type="region of interest" description="Disordered" evidence="7">
    <location>
        <begin position="492"/>
        <end position="575"/>
    </location>
</feature>
<dbReference type="RefSeq" id="XP_023196073.1">
    <property type="nucleotide sequence ID" value="XM_023340305.1"/>
</dbReference>
<dbReference type="GeneTree" id="ENSGT00440000036191"/>
<evidence type="ECO:0000259" key="10">
    <source>
        <dbReference type="PROSITE" id="PS50835"/>
    </source>
</evidence>
<dbReference type="GO" id="GO:0006955">
    <property type="term" value="P:immune response"/>
    <property type="evidence" value="ECO:0007669"/>
    <property type="project" value="TreeGrafter"/>
</dbReference>
<dbReference type="FunCoup" id="M4AWB9">
    <property type="interactions" value="28"/>
</dbReference>
<dbReference type="OMA" id="CDATFTY"/>
<evidence type="ECO:0000256" key="4">
    <source>
        <dbReference type="ARBA" id="ARBA00022989"/>
    </source>
</evidence>
<dbReference type="InterPro" id="IPR003110">
    <property type="entry name" value="Phos_immunorcpt_sig_ITAM"/>
</dbReference>
<keyword evidence="4 8" id="KW-1133">Transmembrane helix</keyword>
<feature type="signal peptide" evidence="9">
    <location>
        <begin position="1"/>
        <end position="22"/>
    </location>
</feature>
<dbReference type="InParanoid" id="M4AWB9"/>
<dbReference type="OrthoDB" id="8954737at2759"/>
<evidence type="ECO:0000256" key="2">
    <source>
        <dbReference type="ARBA" id="ARBA00022692"/>
    </source>
</evidence>
<feature type="compositionally biased region" description="Basic and acidic residues" evidence="7">
    <location>
        <begin position="516"/>
        <end position="527"/>
    </location>
</feature>
<dbReference type="InterPro" id="IPR036179">
    <property type="entry name" value="Ig-like_dom_sf"/>
</dbReference>
<evidence type="ECO:0000256" key="1">
    <source>
        <dbReference type="ARBA" id="ARBA00004479"/>
    </source>
</evidence>
<dbReference type="InterPro" id="IPR013783">
    <property type="entry name" value="Ig-like_fold"/>
</dbReference>
<dbReference type="GO" id="GO:0009897">
    <property type="term" value="C:external side of plasma membrane"/>
    <property type="evidence" value="ECO:0007669"/>
    <property type="project" value="TreeGrafter"/>
</dbReference>
<feature type="domain" description="Ig-like" evidence="10">
    <location>
        <begin position="24"/>
        <end position="95"/>
    </location>
</feature>
<dbReference type="Pfam" id="PF13895">
    <property type="entry name" value="Ig_2"/>
    <property type="match status" value="1"/>
</dbReference>
<dbReference type="KEGG" id="xma:102217679"/>
<keyword evidence="6" id="KW-1015">Disulfide bond</keyword>
<name>M4AWB9_XIPMA</name>
<keyword evidence="12" id="KW-1185">Reference proteome</keyword>
<feature type="chain" id="PRO_5017399145" evidence="9">
    <location>
        <begin position="23"/>
        <end position="575"/>
    </location>
</feature>
<dbReference type="GO" id="GO:0004888">
    <property type="term" value="F:transmembrane signaling receptor activity"/>
    <property type="evidence" value="ECO:0007669"/>
    <property type="project" value="InterPro"/>
</dbReference>
<feature type="compositionally biased region" description="Gly residues" evidence="7">
    <location>
        <begin position="530"/>
        <end position="541"/>
    </location>
</feature>
<evidence type="ECO:0000313" key="12">
    <source>
        <dbReference type="Proteomes" id="UP000002852"/>
    </source>
</evidence>
<dbReference type="SMART" id="SM00077">
    <property type="entry name" value="ITAM"/>
    <property type="match status" value="4"/>
</dbReference>
<dbReference type="PROSITE" id="PS50835">
    <property type="entry name" value="IG_LIKE"/>
    <property type="match status" value="2"/>
</dbReference>
<evidence type="ECO:0000256" key="6">
    <source>
        <dbReference type="ARBA" id="ARBA00023157"/>
    </source>
</evidence>
<protein>
    <submittedName>
        <fullName evidence="11">Uncharacterized LOC102217679</fullName>
    </submittedName>
</protein>
<dbReference type="InterPro" id="IPR003599">
    <property type="entry name" value="Ig_sub"/>
</dbReference>
<evidence type="ECO:0000256" key="7">
    <source>
        <dbReference type="SAM" id="MobiDB-lite"/>
    </source>
</evidence>
<dbReference type="AlphaFoldDB" id="M4AWB9"/>
<sequence>MAGGRELLLLAAVIALLVQTEQKPTVSMIPYLTKIFTGDLLYLHCDGDQTKHPTTWDFNGNMAGQNNTLKIAAASSKDSGIYKCTINGQTSDDFNLKVLEYVPIASLSIATGQPVMRNNAKVLLELTNDEGLEGWLCRVNREKDTKRVKLKLNNANPTSFIFETSSLKVPETIYWCEKNGTTDRSNQVVLRTTDNEVTLEMYPFPAMAGEKMTLRCLVWGTKEVIQSVFYKENVMTKTVHGDTYNIPKVTESEMGRYRCKATYRYKDQTVGPHVYKSDVQDLPVQVRPVEAVLSDTMQCSCPSCDKQEDIKSYMYYMYYKQNGNSWTMLGQNEHPDSDGTYHCRAVLGNMRTLPSKAVAKNRSIFSSVIGILVFIFVLGFLIFAVAIYKWNKNRNARVDIYEQVPMRHGDANYEAINMRQVKEGEYDTLQPGAEGRQKTGGEYEALTKREGKDEVYHTLGENVASGGGDGGYQALKTAGIQKDEYDTLKTKQPEGETGAESGGNGGYQALKTAGIPKDEYDTLKTKQPEGGTGAESGGNGGYEALKTGGISKDEYDTLKTKQPELEKVEEIKEEK</sequence>
<dbReference type="PANTHER" id="PTHR11481:SF64">
    <property type="entry name" value="FC RECEPTOR-LIKE PROTEIN 4"/>
    <property type="match status" value="1"/>
</dbReference>
<organism evidence="11 12">
    <name type="scientific">Xiphophorus maculatus</name>
    <name type="common">Southern platyfish</name>
    <name type="synonym">Platypoecilus maculatus</name>
    <dbReference type="NCBI Taxonomy" id="8083"/>
    <lineage>
        <taxon>Eukaryota</taxon>
        <taxon>Metazoa</taxon>
        <taxon>Chordata</taxon>
        <taxon>Craniata</taxon>
        <taxon>Vertebrata</taxon>
        <taxon>Euteleostomi</taxon>
        <taxon>Actinopterygii</taxon>
        <taxon>Neopterygii</taxon>
        <taxon>Teleostei</taxon>
        <taxon>Neoteleostei</taxon>
        <taxon>Acanthomorphata</taxon>
        <taxon>Ovalentaria</taxon>
        <taxon>Atherinomorphae</taxon>
        <taxon>Cyprinodontiformes</taxon>
        <taxon>Poeciliidae</taxon>
        <taxon>Poeciliinae</taxon>
        <taxon>Xiphophorus</taxon>
    </lineage>
</organism>
<dbReference type="SMART" id="SM00409">
    <property type="entry name" value="IG"/>
    <property type="match status" value="2"/>
</dbReference>
<dbReference type="PANTHER" id="PTHR11481">
    <property type="entry name" value="IMMUNOGLOBULIN FC RECEPTOR"/>
    <property type="match status" value="1"/>
</dbReference>